<keyword evidence="5" id="KW-1185">Reference proteome</keyword>
<sequence length="110" mass="11794">MPVHWAPNVTKLECLIQLVKAGATLNVSATSNAQTQAHIAAFGGHPQCLVWLIQAGANIKKPNCEGETPIHKAVRSGSLKCISALVANGAHIDYVIRIDLIKGEHSYRNC</sequence>
<dbReference type="PROSITE" id="PS50297">
    <property type="entry name" value="ANK_REP_REGION"/>
    <property type="match status" value="1"/>
</dbReference>
<evidence type="ECO:0000256" key="2">
    <source>
        <dbReference type="ARBA" id="ARBA00023043"/>
    </source>
</evidence>
<dbReference type="SUPFAM" id="SSF48403">
    <property type="entry name" value="Ankyrin repeat"/>
    <property type="match status" value="1"/>
</dbReference>
<dbReference type="PROSITE" id="PS50088">
    <property type="entry name" value="ANK_REPEAT"/>
    <property type="match status" value="1"/>
</dbReference>
<evidence type="ECO:0000313" key="4">
    <source>
        <dbReference type="Ensembl" id="ENSNGAP00000000386.1"/>
    </source>
</evidence>
<dbReference type="PANTHER" id="PTHR24203:SF14">
    <property type="entry name" value="ANKYRIN REPEAT DOMAIN-CONTAINING PROTEIN 10"/>
    <property type="match status" value="1"/>
</dbReference>
<dbReference type="GeneTree" id="ENSGT00940000156564"/>
<dbReference type="Proteomes" id="UP000694381">
    <property type="component" value="Unassembled WGS sequence"/>
</dbReference>
<keyword evidence="2 3" id="KW-0040">ANK repeat</keyword>
<reference evidence="4" key="2">
    <citation type="submission" date="2025-09" db="UniProtKB">
        <authorList>
            <consortium name="Ensembl"/>
        </authorList>
    </citation>
    <scope>IDENTIFICATION</scope>
</reference>
<dbReference type="Ensembl" id="ENSNGAT00000000396.1">
    <property type="protein sequence ID" value="ENSNGAP00000000386.1"/>
    <property type="gene ID" value="ENSNGAG00000000307.1"/>
</dbReference>
<proteinExistence type="predicted"/>
<reference evidence="4" key="1">
    <citation type="submission" date="2025-08" db="UniProtKB">
        <authorList>
            <consortium name="Ensembl"/>
        </authorList>
    </citation>
    <scope>IDENTIFICATION</scope>
</reference>
<dbReference type="SMART" id="SM00248">
    <property type="entry name" value="ANK"/>
    <property type="match status" value="2"/>
</dbReference>
<dbReference type="Pfam" id="PF12796">
    <property type="entry name" value="Ank_2"/>
    <property type="match status" value="1"/>
</dbReference>
<evidence type="ECO:0000256" key="3">
    <source>
        <dbReference type="PROSITE-ProRule" id="PRU00023"/>
    </source>
</evidence>
<evidence type="ECO:0000256" key="1">
    <source>
        <dbReference type="ARBA" id="ARBA00022737"/>
    </source>
</evidence>
<dbReference type="PANTHER" id="PTHR24203">
    <property type="entry name" value="ANKYRIN REPEAT FAMILY PROTEIN"/>
    <property type="match status" value="1"/>
</dbReference>
<keyword evidence="1" id="KW-0677">Repeat</keyword>
<dbReference type="OMA" id="KKPNCEG"/>
<name>A0A8C6QAK7_NANGA</name>
<dbReference type="Gene3D" id="1.25.40.20">
    <property type="entry name" value="Ankyrin repeat-containing domain"/>
    <property type="match status" value="1"/>
</dbReference>
<dbReference type="InterPro" id="IPR036770">
    <property type="entry name" value="Ankyrin_rpt-contain_sf"/>
</dbReference>
<evidence type="ECO:0008006" key="6">
    <source>
        <dbReference type="Google" id="ProtNLM"/>
    </source>
</evidence>
<feature type="repeat" description="ANK" evidence="3">
    <location>
        <begin position="65"/>
        <end position="97"/>
    </location>
</feature>
<accession>A0A8C6QAK7</accession>
<protein>
    <recommendedName>
        <fullName evidence="6">Ankyrin repeat domain-containing protein 10</fullName>
    </recommendedName>
</protein>
<dbReference type="AlphaFoldDB" id="A0A8C6QAK7"/>
<evidence type="ECO:0000313" key="5">
    <source>
        <dbReference type="Proteomes" id="UP000694381"/>
    </source>
</evidence>
<organism evidence="4 5">
    <name type="scientific">Nannospalax galili</name>
    <name type="common">Northern Israeli blind subterranean mole rat</name>
    <name type="synonym">Spalax galili</name>
    <dbReference type="NCBI Taxonomy" id="1026970"/>
    <lineage>
        <taxon>Eukaryota</taxon>
        <taxon>Metazoa</taxon>
        <taxon>Chordata</taxon>
        <taxon>Craniata</taxon>
        <taxon>Vertebrata</taxon>
        <taxon>Euteleostomi</taxon>
        <taxon>Mammalia</taxon>
        <taxon>Eutheria</taxon>
        <taxon>Euarchontoglires</taxon>
        <taxon>Glires</taxon>
        <taxon>Rodentia</taxon>
        <taxon>Myomorpha</taxon>
        <taxon>Muroidea</taxon>
        <taxon>Spalacidae</taxon>
        <taxon>Spalacinae</taxon>
        <taxon>Nannospalax</taxon>
    </lineage>
</organism>
<dbReference type="InterPro" id="IPR002110">
    <property type="entry name" value="Ankyrin_rpt"/>
</dbReference>